<reference evidence="2" key="1">
    <citation type="submission" date="2023-10" db="EMBL/GenBank/DDBJ databases">
        <title>Genome assembly of Pristionchus species.</title>
        <authorList>
            <person name="Yoshida K."/>
            <person name="Sommer R.J."/>
        </authorList>
    </citation>
    <scope>NUCLEOTIDE SEQUENCE</scope>
    <source>
        <strain evidence="2">RS5133</strain>
    </source>
</reference>
<feature type="compositionally biased region" description="Polar residues" evidence="1">
    <location>
        <begin position="277"/>
        <end position="288"/>
    </location>
</feature>
<evidence type="ECO:0008006" key="4">
    <source>
        <dbReference type="Google" id="ProtNLM"/>
    </source>
</evidence>
<comment type="caution">
    <text evidence="2">The sequence shown here is derived from an EMBL/GenBank/DDBJ whole genome shotgun (WGS) entry which is preliminary data.</text>
</comment>
<evidence type="ECO:0000313" key="2">
    <source>
        <dbReference type="EMBL" id="GMT15453.1"/>
    </source>
</evidence>
<dbReference type="PANTHER" id="PTHR36936:SF3">
    <property type="entry name" value="PROTEIN CBG26223"/>
    <property type="match status" value="1"/>
</dbReference>
<evidence type="ECO:0000256" key="1">
    <source>
        <dbReference type="SAM" id="MobiDB-lite"/>
    </source>
</evidence>
<keyword evidence="3" id="KW-1185">Reference proteome</keyword>
<accession>A0AAV5V8C9</accession>
<dbReference type="AlphaFoldDB" id="A0AAV5V8C9"/>
<name>A0AAV5V8C9_9BILA</name>
<organism evidence="2 3">
    <name type="scientific">Pristionchus fissidentatus</name>
    <dbReference type="NCBI Taxonomy" id="1538716"/>
    <lineage>
        <taxon>Eukaryota</taxon>
        <taxon>Metazoa</taxon>
        <taxon>Ecdysozoa</taxon>
        <taxon>Nematoda</taxon>
        <taxon>Chromadorea</taxon>
        <taxon>Rhabditida</taxon>
        <taxon>Rhabditina</taxon>
        <taxon>Diplogasteromorpha</taxon>
        <taxon>Diplogasteroidea</taxon>
        <taxon>Neodiplogasteridae</taxon>
        <taxon>Pristionchus</taxon>
    </lineage>
</organism>
<dbReference type="SUPFAM" id="SSF57667">
    <property type="entry name" value="beta-beta-alpha zinc fingers"/>
    <property type="match status" value="1"/>
</dbReference>
<evidence type="ECO:0000313" key="3">
    <source>
        <dbReference type="Proteomes" id="UP001432322"/>
    </source>
</evidence>
<dbReference type="InterPro" id="IPR036236">
    <property type="entry name" value="Znf_C2H2_sf"/>
</dbReference>
<dbReference type="EMBL" id="BTSY01000002">
    <property type="protein sequence ID" value="GMT15453.1"/>
    <property type="molecule type" value="Genomic_DNA"/>
</dbReference>
<proteinExistence type="predicted"/>
<dbReference type="PANTHER" id="PTHR36936">
    <property type="entry name" value="PROTEIN CBG25168"/>
    <property type="match status" value="1"/>
</dbReference>
<gene>
    <name evidence="2" type="ORF">PFISCL1PPCAC_6750</name>
</gene>
<feature type="non-terminal residue" evidence="2">
    <location>
        <position position="1"/>
    </location>
</feature>
<sequence>LFLQNYRWNTDGRKPEKDAFLIMNNCFPTEKRTRKLKSEEYWIWHNTNAQSSFAVYFGFFPFYLQDFDAVAFLSAAREDSLIPAYLMSNLFQEHLAVREFYEGERWQKLTDDRLKESLEIAHKITVKFPLTDELSIVHYETPDGQLHSCSVQEALVFYSKGFFSSEMKFAVAPPGENVKEKSWMVLTLKELIERNGKAMPFVFATSTLRETWDRREELLKLKENLIHAKVERLDLTREISRLKTRISSVRAEILKIADKHATTATRSSQTVEKKDVTTNLNTPPTSSQIIPRPGVDPFALLKVITEYYRGHRDGRVAERIDELHSKFSLCNKKLLVLRTVSLMEKNRPRLCRMCDLKMQSASNLIEHVCSKFHQSKVKYLCGDALDFWFDAIASCTDGSTAAPAEVAATSKIKPIAAAARVVPAAAAATPKSAPAVEAAGKARDIKISPDSPFGLLRYYRRVDLPCQNVKQFASILHVMLRDCDKKALDADPILKALFNKSVSCDVCIRTVSIDKPANLIAHWATSSHVTAATKDGGQVSLNAINYWMAALHRATKTN</sequence>
<dbReference type="Proteomes" id="UP001432322">
    <property type="component" value="Unassembled WGS sequence"/>
</dbReference>
<feature type="region of interest" description="Disordered" evidence="1">
    <location>
        <begin position="265"/>
        <end position="288"/>
    </location>
</feature>
<protein>
    <recommendedName>
        <fullName evidence="4">C2H2-type domain-containing protein</fullName>
    </recommendedName>
</protein>